<evidence type="ECO:0000256" key="9">
    <source>
        <dbReference type="SAM" id="MobiDB-lite"/>
    </source>
</evidence>
<dbReference type="AlphaFoldDB" id="A0A1V2EQT1"/>
<dbReference type="InterPro" id="IPR011060">
    <property type="entry name" value="RibuloseP-bd_barrel"/>
</dbReference>
<dbReference type="STRING" id="1915074.SPHI_28120"/>
<dbReference type="EMBL" id="MPSB01000018">
    <property type="protein sequence ID" value="ONF95032.1"/>
    <property type="molecule type" value="Genomic_DNA"/>
</dbReference>
<evidence type="ECO:0000256" key="6">
    <source>
        <dbReference type="ARBA" id="ARBA00023141"/>
    </source>
</evidence>
<dbReference type="SUPFAM" id="SSF51366">
    <property type="entry name" value="Ribulose-phoshate binding barrel"/>
    <property type="match status" value="1"/>
</dbReference>
<dbReference type="GO" id="GO:0004640">
    <property type="term" value="F:phosphoribosylanthranilate isomerase activity"/>
    <property type="evidence" value="ECO:0007669"/>
    <property type="project" value="TreeGrafter"/>
</dbReference>
<feature type="region of interest" description="Disordered" evidence="9">
    <location>
        <begin position="72"/>
        <end position="94"/>
    </location>
</feature>
<keyword evidence="4 8" id="KW-0210">Decarboxylase</keyword>
<dbReference type="Gene3D" id="3.20.20.70">
    <property type="entry name" value="Aldolase class I"/>
    <property type="match status" value="1"/>
</dbReference>
<sequence>MGVSAGVTILDRILATKREEVVARRAERSIGDLDTLAKTQTAPRGFKAALDRIVSRVSATPTPVRPELVEGRVSGEATGARASTSAAPTVEGAASDHSPTYALIAEIKRASPSKGLIRPDFDPPAHARAYAAGGAACLSVLTDRDYFQGHEDYLIAARAACDLPVIRKDFLVDPWQVAEARAIGADAILIIMAALDDGAAAEIEAAAIERGMDVLVEVHDAPELERALKLKSRLIGVNNRDLRNFSVSFERTYELVGRAPADCTFVAESGLNTRADLDAMAEHDVRCFLIGESLMRQADVAAATRALLQ</sequence>
<dbReference type="Pfam" id="PF00218">
    <property type="entry name" value="IGPS"/>
    <property type="match status" value="1"/>
</dbReference>
<feature type="domain" description="Indole-3-glycerol phosphate synthase" evidence="10">
    <location>
        <begin position="96"/>
        <end position="307"/>
    </location>
</feature>
<evidence type="ECO:0000313" key="11">
    <source>
        <dbReference type="EMBL" id="ONF95032.1"/>
    </source>
</evidence>
<evidence type="ECO:0000256" key="7">
    <source>
        <dbReference type="ARBA" id="ARBA00023239"/>
    </source>
</evidence>
<dbReference type="InterPro" id="IPR045186">
    <property type="entry name" value="Indole-3-glycerol_P_synth"/>
</dbReference>
<organism evidence="11 12">
    <name type="scientific">Sphingomonas jeddahensis</name>
    <dbReference type="NCBI Taxonomy" id="1915074"/>
    <lineage>
        <taxon>Bacteria</taxon>
        <taxon>Pseudomonadati</taxon>
        <taxon>Pseudomonadota</taxon>
        <taxon>Alphaproteobacteria</taxon>
        <taxon>Sphingomonadales</taxon>
        <taxon>Sphingomonadaceae</taxon>
        <taxon>Sphingomonas</taxon>
    </lineage>
</organism>
<keyword evidence="3 8" id="KW-0028">Amino-acid biosynthesis</keyword>
<dbReference type="PANTHER" id="PTHR22854">
    <property type="entry name" value="TRYPTOPHAN BIOSYNTHESIS PROTEIN"/>
    <property type="match status" value="1"/>
</dbReference>
<dbReference type="GO" id="GO:0004425">
    <property type="term" value="F:indole-3-glycerol-phosphate synthase activity"/>
    <property type="evidence" value="ECO:0007669"/>
    <property type="project" value="UniProtKB-UniRule"/>
</dbReference>
<evidence type="ECO:0000259" key="10">
    <source>
        <dbReference type="Pfam" id="PF00218"/>
    </source>
</evidence>
<dbReference type="CDD" id="cd00331">
    <property type="entry name" value="IGPS"/>
    <property type="match status" value="1"/>
</dbReference>
<accession>A0A1V2EQT1</accession>
<dbReference type="EC" id="4.1.1.48" evidence="8"/>
<dbReference type="PROSITE" id="PS00614">
    <property type="entry name" value="IGPS"/>
    <property type="match status" value="1"/>
</dbReference>
<keyword evidence="7 8" id="KW-0456">Lyase</keyword>
<evidence type="ECO:0000256" key="3">
    <source>
        <dbReference type="ARBA" id="ARBA00022605"/>
    </source>
</evidence>
<reference evidence="11 12" key="1">
    <citation type="submission" date="2016-11" db="EMBL/GenBank/DDBJ databases">
        <title>Genome sequence of Sphingomonas jeddahensis G39.</title>
        <authorList>
            <person name="Poehlein A."/>
            <person name="Wuebbeler J.H."/>
            <person name="Steinbuechel A."/>
            <person name="Daniel R."/>
        </authorList>
    </citation>
    <scope>NUCLEOTIDE SEQUENCE [LARGE SCALE GENOMIC DNA]</scope>
    <source>
        <strain evidence="11 12">G39</strain>
    </source>
</reference>
<dbReference type="UniPathway" id="UPA00035">
    <property type="reaction ID" value="UER00043"/>
</dbReference>
<dbReference type="InterPro" id="IPR001468">
    <property type="entry name" value="Indole-3-GlycerolPSynthase_CS"/>
</dbReference>
<dbReference type="Proteomes" id="UP000188729">
    <property type="component" value="Unassembled WGS sequence"/>
</dbReference>
<evidence type="ECO:0000256" key="2">
    <source>
        <dbReference type="ARBA" id="ARBA00004696"/>
    </source>
</evidence>
<keyword evidence="12" id="KW-1185">Reference proteome</keyword>
<dbReference type="InterPro" id="IPR013798">
    <property type="entry name" value="Indole-3-glycerol_P_synth_dom"/>
</dbReference>
<dbReference type="NCBIfam" id="NF001377">
    <property type="entry name" value="PRK00278.2-4"/>
    <property type="match status" value="1"/>
</dbReference>
<evidence type="ECO:0000256" key="8">
    <source>
        <dbReference type="HAMAP-Rule" id="MF_00134"/>
    </source>
</evidence>
<dbReference type="InterPro" id="IPR013785">
    <property type="entry name" value="Aldolase_TIM"/>
</dbReference>
<dbReference type="NCBIfam" id="NF001370">
    <property type="entry name" value="PRK00278.1-2"/>
    <property type="match status" value="1"/>
</dbReference>
<keyword evidence="5 8" id="KW-0822">Tryptophan biosynthesis</keyword>
<name>A0A1V2EQT1_9SPHN</name>
<comment type="similarity">
    <text evidence="8">Belongs to the TrpC family.</text>
</comment>
<evidence type="ECO:0000256" key="4">
    <source>
        <dbReference type="ARBA" id="ARBA00022793"/>
    </source>
</evidence>
<comment type="caution">
    <text evidence="11">The sequence shown here is derived from an EMBL/GenBank/DDBJ whole genome shotgun (WGS) entry which is preliminary data.</text>
</comment>
<keyword evidence="6 8" id="KW-0057">Aromatic amino acid biosynthesis</keyword>
<comment type="pathway">
    <text evidence="2 8">Amino-acid biosynthesis; L-tryptophan biosynthesis; L-tryptophan from chorismate: step 4/5.</text>
</comment>
<gene>
    <name evidence="8 11" type="primary">trpC</name>
    <name evidence="11" type="ORF">SPHI_28120</name>
</gene>
<evidence type="ECO:0000313" key="12">
    <source>
        <dbReference type="Proteomes" id="UP000188729"/>
    </source>
</evidence>
<comment type="catalytic activity">
    <reaction evidence="1 8">
        <text>1-(2-carboxyphenylamino)-1-deoxy-D-ribulose 5-phosphate + H(+) = (1S,2R)-1-C-(indol-3-yl)glycerol 3-phosphate + CO2 + H2O</text>
        <dbReference type="Rhea" id="RHEA:23476"/>
        <dbReference type="ChEBI" id="CHEBI:15377"/>
        <dbReference type="ChEBI" id="CHEBI:15378"/>
        <dbReference type="ChEBI" id="CHEBI:16526"/>
        <dbReference type="ChEBI" id="CHEBI:58613"/>
        <dbReference type="ChEBI" id="CHEBI:58866"/>
        <dbReference type="EC" id="4.1.1.48"/>
    </reaction>
</comment>
<dbReference type="HAMAP" id="MF_00134_B">
    <property type="entry name" value="IGPS_B"/>
    <property type="match status" value="1"/>
</dbReference>
<protein>
    <recommendedName>
        <fullName evidence="8">Indole-3-glycerol phosphate synthase</fullName>
        <shortName evidence="8">IGPS</shortName>
        <ecNumber evidence="8">4.1.1.48</ecNumber>
    </recommendedName>
</protein>
<dbReference type="GO" id="GO:0000162">
    <property type="term" value="P:L-tryptophan biosynthetic process"/>
    <property type="evidence" value="ECO:0007669"/>
    <property type="project" value="UniProtKB-UniRule"/>
</dbReference>
<evidence type="ECO:0000256" key="5">
    <source>
        <dbReference type="ARBA" id="ARBA00022822"/>
    </source>
</evidence>
<evidence type="ECO:0000256" key="1">
    <source>
        <dbReference type="ARBA" id="ARBA00001633"/>
    </source>
</evidence>
<proteinExistence type="inferred from homology"/>
<dbReference type="PANTHER" id="PTHR22854:SF2">
    <property type="entry name" value="INDOLE-3-GLYCEROL-PHOSPHATE SYNTHASE"/>
    <property type="match status" value="1"/>
</dbReference>